<dbReference type="PATRIC" id="fig|1107882.3.peg.852"/>
<evidence type="ECO:0000259" key="7">
    <source>
        <dbReference type="PROSITE" id="PS51352"/>
    </source>
</evidence>
<dbReference type="Gene3D" id="3.40.30.10">
    <property type="entry name" value="Glutaredoxin"/>
    <property type="match status" value="1"/>
</dbReference>
<dbReference type="PROSITE" id="PS51352">
    <property type="entry name" value="THIOREDOXIN_2"/>
    <property type="match status" value="1"/>
</dbReference>
<evidence type="ECO:0000256" key="3">
    <source>
        <dbReference type="ARBA" id="ARBA00022748"/>
    </source>
</evidence>
<dbReference type="AlphaFoldDB" id="H0HL51"/>
<keyword evidence="3" id="KW-0201">Cytochrome c-type biogenesis</keyword>
<keyword evidence="9" id="KW-1185">Reference proteome</keyword>
<dbReference type="EMBL" id="AHAM01000030">
    <property type="protein sequence ID" value="EHK58535.1"/>
    <property type="molecule type" value="Genomic_DNA"/>
</dbReference>
<evidence type="ECO:0000256" key="5">
    <source>
        <dbReference type="ARBA" id="ARBA00023284"/>
    </source>
</evidence>
<proteinExistence type="inferred from homology"/>
<dbReference type="InterPro" id="IPR004799">
    <property type="entry name" value="Periplasmic_diS_OxRdtase_DsbE"/>
</dbReference>
<dbReference type="OrthoDB" id="9799347at2"/>
<dbReference type="PROSITE" id="PS00194">
    <property type="entry name" value="THIOREDOXIN_1"/>
    <property type="match status" value="1"/>
</dbReference>
<dbReference type="CDD" id="cd03010">
    <property type="entry name" value="TlpA_like_DsbE"/>
    <property type="match status" value="1"/>
</dbReference>
<reference evidence="8 9" key="1">
    <citation type="journal article" date="2012" name="J. Bacteriol.">
        <title>Draft Genome Sequence of Mesorhizobium alhagi CCNWXJ12-2T, a Novel Salt-Resistant Species Isolated from the Desert of Northwestern China.</title>
        <authorList>
            <person name="Zhou M."/>
            <person name="Chen W."/>
            <person name="Chen H."/>
            <person name="Wei G."/>
        </authorList>
    </citation>
    <scope>NUCLEOTIDE SEQUENCE [LARGE SCALE GENOMIC DNA]</scope>
    <source>
        <strain evidence="8 9">CCNWXJ12-2</strain>
    </source>
</reference>
<dbReference type="InterPro" id="IPR017937">
    <property type="entry name" value="Thioredoxin_CS"/>
</dbReference>
<dbReference type="InterPro" id="IPR013740">
    <property type="entry name" value="Redoxin"/>
</dbReference>
<evidence type="ECO:0000256" key="2">
    <source>
        <dbReference type="ARBA" id="ARBA00007758"/>
    </source>
</evidence>
<dbReference type="NCBIfam" id="TIGR00385">
    <property type="entry name" value="dsbE"/>
    <property type="match status" value="1"/>
</dbReference>
<comment type="subcellular location">
    <subcellularLocation>
        <location evidence="1">Cell envelope</location>
    </subcellularLocation>
</comment>
<dbReference type="GO" id="GO:0030288">
    <property type="term" value="C:outer membrane-bounded periplasmic space"/>
    <property type="evidence" value="ECO:0007669"/>
    <property type="project" value="InterPro"/>
</dbReference>
<keyword evidence="5" id="KW-0676">Redox-active center</keyword>
<dbReference type="GO" id="GO:0015036">
    <property type="term" value="F:disulfide oxidoreductase activity"/>
    <property type="evidence" value="ECO:0007669"/>
    <property type="project" value="InterPro"/>
</dbReference>
<name>H0HL51_9HYPH</name>
<dbReference type="InterPro" id="IPR050553">
    <property type="entry name" value="Thioredoxin_ResA/DsbE_sf"/>
</dbReference>
<keyword evidence="6" id="KW-1133">Transmembrane helix</keyword>
<dbReference type="Proteomes" id="UP000003250">
    <property type="component" value="Unassembled WGS sequence"/>
</dbReference>
<protein>
    <submittedName>
        <fullName evidence="8">Cytochrome c biogenesis protein CycX</fullName>
    </submittedName>
</protein>
<evidence type="ECO:0000256" key="4">
    <source>
        <dbReference type="ARBA" id="ARBA00023157"/>
    </source>
</evidence>
<dbReference type="PANTHER" id="PTHR42852:SF6">
    <property type="entry name" value="THIOL:DISULFIDE INTERCHANGE PROTEIN DSBE"/>
    <property type="match status" value="1"/>
</dbReference>
<sequence length="193" mass="20991">MTTEIQPEKRPVSKLFVFLPLAIFLALAGIFLMQLLSGRDISTVPSALLGEPAPETNLPPLEGMLLPGLDSTKFSGKVTLVNVWGSWCAPCREEHPVLMALAQDKRFEIAGLNYKDQPENARRFLGDLGNPFTAIGVDPVGRTAIDWGVYGVPETFLVGRDGKILFKHVGPLTVDATQRVLLPEIEKALAASQ</sequence>
<evidence type="ECO:0000313" key="8">
    <source>
        <dbReference type="EMBL" id="EHK58535.1"/>
    </source>
</evidence>
<comment type="similarity">
    <text evidence="2">Belongs to the thioredoxin family. DsbE subfamily.</text>
</comment>
<feature type="domain" description="Thioredoxin" evidence="7">
    <location>
        <begin position="47"/>
        <end position="190"/>
    </location>
</feature>
<gene>
    <name evidence="8" type="ORF">MAXJ12_04309</name>
</gene>
<dbReference type="InterPro" id="IPR036249">
    <property type="entry name" value="Thioredoxin-like_sf"/>
</dbReference>
<evidence type="ECO:0000256" key="1">
    <source>
        <dbReference type="ARBA" id="ARBA00004196"/>
    </source>
</evidence>
<dbReference type="InterPro" id="IPR013766">
    <property type="entry name" value="Thioredoxin_domain"/>
</dbReference>
<accession>H0HL51</accession>
<evidence type="ECO:0000256" key="6">
    <source>
        <dbReference type="SAM" id="Phobius"/>
    </source>
</evidence>
<evidence type="ECO:0000313" key="9">
    <source>
        <dbReference type="Proteomes" id="UP000003250"/>
    </source>
</evidence>
<keyword evidence="6" id="KW-0812">Transmembrane</keyword>
<dbReference type="SUPFAM" id="SSF52833">
    <property type="entry name" value="Thioredoxin-like"/>
    <property type="match status" value="1"/>
</dbReference>
<keyword evidence="4" id="KW-1015">Disulfide bond</keyword>
<organism evidence="8 9">
    <name type="scientific">Mesorhizobium alhagi CCNWXJ12-2</name>
    <dbReference type="NCBI Taxonomy" id="1107882"/>
    <lineage>
        <taxon>Bacteria</taxon>
        <taxon>Pseudomonadati</taxon>
        <taxon>Pseudomonadota</taxon>
        <taxon>Alphaproteobacteria</taxon>
        <taxon>Hyphomicrobiales</taxon>
        <taxon>Phyllobacteriaceae</taxon>
        <taxon>Allomesorhizobium</taxon>
    </lineage>
</organism>
<dbReference type="GO" id="GO:0017004">
    <property type="term" value="P:cytochrome complex assembly"/>
    <property type="evidence" value="ECO:0007669"/>
    <property type="project" value="UniProtKB-KW"/>
</dbReference>
<keyword evidence="6" id="KW-0472">Membrane</keyword>
<dbReference type="RefSeq" id="WP_008834513.1">
    <property type="nucleotide sequence ID" value="NZ_AHAM01000030.1"/>
</dbReference>
<dbReference type="PANTHER" id="PTHR42852">
    <property type="entry name" value="THIOL:DISULFIDE INTERCHANGE PROTEIN DSBE"/>
    <property type="match status" value="1"/>
</dbReference>
<feature type="transmembrane region" description="Helical" evidence="6">
    <location>
        <begin position="12"/>
        <end position="36"/>
    </location>
</feature>
<dbReference type="Pfam" id="PF08534">
    <property type="entry name" value="Redoxin"/>
    <property type="match status" value="1"/>
</dbReference>